<proteinExistence type="predicted"/>
<accession>F0ZPR0</accession>
<dbReference type="AlphaFoldDB" id="F0ZPR0"/>
<dbReference type="EMBL" id="GL871113">
    <property type="protein sequence ID" value="EGC34069.1"/>
    <property type="molecule type" value="Genomic_DNA"/>
</dbReference>
<dbReference type="GeneID" id="10502361"/>
<evidence type="ECO:0000313" key="1">
    <source>
        <dbReference type="EMBL" id="EGC34069.1"/>
    </source>
</evidence>
<dbReference type="FunCoup" id="F0ZPR0">
    <property type="interactions" value="6"/>
</dbReference>
<dbReference type="KEGG" id="dpp:DICPUDRAFT_80176"/>
<organism evidence="1 2">
    <name type="scientific">Dictyostelium purpureum</name>
    <name type="common">Slime mold</name>
    <dbReference type="NCBI Taxonomy" id="5786"/>
    <lineage>
        <taxon>Eukaryota</taxon>
        <taxon>Amoebozoa</taxon>
        <taxon>Evosea</taxon>
        <taxon>Eumycetozoa</taxon>
        <taxon>Dictyostelia</taxon>
        <taxon>Dictyosteliales</taxon>
        <taxon>Dictyosteliaceae</taxon>
        <taxon>Dictyostelium</taxon>
    </lineage>
</organism>
<dbReference type="RefSeq" id="XP_003289399.1">
    <property type="nucleotide sequence ID" value="XM_003289351.1"/>
</dbReference>
<keyword evidence="2" id="KW-1185">Reference proteome</keyword>
<sequence>MYSYLKTVTSISANELVFLLKSIVYHKKTKELGEFFINEVISVSFSNFKIIELVNTILEYNDLEMLKYLLKKLSLEDQHHVNSEFIEIYGYKIKKENIENYVKGTKFFNLGSTLDEFIIQGFISMGNKSNVQECIIKSRKVAEFLATNYNNCGFTFRFSIGCLMNNLSNKQVFGNIPIQWHTFGPITSIEKLNYFREQGYQLFDTCFEDSFNGDLNLLVEFYKYTNSIPSFQTLLNLATLGYFDMVQYILTTYPNTYALHELVTVLQHCLQQKEIIRTINTLSKAITNRRILKGRTSIPLNFENRKVFFSALNKIPNLIEELESSGKIDPFYYSSFNCGETTHAQYLNPQNLTIYIPKHLFKEVDSSIQKIVNKYRKNTNEYLEFIFSYDPLQKTNLDIHFKMFLFLIYHDVITTKSIKRLIIIAIRKNLPLIIDLVLMIGPFKKQGFKNLYSLSNISLSSYLNEVHYLIFFHTLEVLGMLHRQPISANFDYFNDNNTNHLSIIQYLVDINYQYYNEHSNQFSFVRNAKENKVIKYFTLPHPIKIYLKNVGLLGLNCLDSKDTNNDIIQIKDSNENRVNFDLKFEL</sequence>
<name>F0ZPR0_DICPU</name>
<reference evidence="2" key="1">
    <citation type="journal article" date="2011" name="Genome Biol.">
        <title>Comparative genomics of the social amoebae Dictyostelium discoideum and Dictyostelium purpureum.</title>
        <authorList>
            <consortium name="US DOE Joint Genome Institute (JGI-PGF)"/>
            <person name="Sucgang R."/>
            <person name="Kuo A."/>
            <person name="Tian X."/>
            <person name="Salerno W."/>
            <person name="Parikh A."/>
            <person name="Feasley C.L."/>
            <person name="Dalin E."/>
            <person name="Tu H."/>
            <person name="Huang E."/>
            <person name="Barry K."/>
            <person name="Lindquist E."/>
            <person name="Shapiro H."/>
            <person name="Bruce D."/>
            <person name="Schmutz J."/>
            <person name="Salamov A."/>
            <person name="Fey P."/>
            <person name="Gaudet P."/>
            <person name="Anjard C."/>
            <person name="Babu M.M."/>
            <person name="Basu S."/>
            <person name="Bushmanova Y."/>
            <person name="van der Wel H."/>
            <person name="Katoh-Kurasawa M."/>
            <person name="Dinh C."/>
            <person name="Coutinho P.M."/>
            <person name="Saito T."/>
            <person name="Elias M."/>
            <person name="Schaap P."/>
            <person name="Kay R.R."/>
            <person name="Henrissat B."/>
            <person name="Eichinger L."/>
            <person name="Rivero F."/>
            <person name="Putnam N.H."/>
            <person name="West C.M."/>
            <person name="Loomis W.F."/>
            <person name="Chisholm R.L."/>
            <person name="Shaulsky G."/>
            <person name="Strassmann J.E."/>
            <person name="Queller D.C."/>
            <person name="Kuspa A."/>
            <person name="Grigoriev I.V."/>
        </authorList>
    </citation>
    <scope>NUCLEOTIDE SEQUENCE [LARGE SCALE GENOMIC DNA]</scope>
    <source>
        <strain evidence="2">QSDP1</strain>
    </source>
</reference>
<dbReference type="VEuPathDB" id="AmoebaDB:DICPUDRAFT_80176"/>
<protein>
    <submittedName>
        <fullName evidence="1">Uncharacterized protein</fullName>
    </submittedName>
</protein>
<dbReference type="eggNOG" id="ENOG502RIJ2">
    <property type="taxonomic scope" value="Eukaryota"/>
</dbReference>
<dbReference type="InParanoid" id="F0ZPR0"/>
<dbReference type="Proteomes" id="UP000001064">
    <property type="component" value="Unassembled WGS sequence"/>
</dbReference>
<gene>
    <name evidence="1" type="ORF">DICPUDRAFT_80176</name>
</gene>
<evidence type="ECO:0000313" key="2">
    <source>
        <dbReference type="Proteomes" id="UP000001064"/>
    </source>
</evidence>